<dbReference type="PRINTS" id="PR00252">
    <property type="entry name" value="NRIONCHANNEL"/>
</dbReference>
<protein>
    <recommendedName>
        <fullName evidence="10">Transmembrane ion channel</fullName>
    </recommendedName>
</protein>
<evidence type="ECO:0000256" key="5">
    <source>
        <dbReference type="RuleBase" id="RU000687"/>
    </source>
</evidence>
<comment type="subcellular location">
    <subcellularLocation>
        <location evidence="1">Membrane</location>
        <topology evidence="1">Multi-pass membrane protein</topology>
    </subcellularLocation>
</comment>
<dbReference type="InterPro" id="IPR006201">
    <property type="entry name" value="Neur_channel"/>
</dbReference>
<dbReference type="CDD" id="cd18989">
    <property type="entry name" value="LGIC_ECD_cation"/>
    <property type="match status" value="1"/>
</dbReference>
<keyword evidence="2 5" id="KW-0812">Transmembrane</keyword>
<evidence type="ECO:0000256" key="3">
    <source>
        <dbReference type="ARBA" id="ARBA00022989"/>
    </source>
</evidence>
<feature type="transmembrane region" description="Helical" evidence="5">
    <location>
        <begin position="268"/>
        <end position="286"/>
    </location>
</feature>
<evidence type="ECO:0000259" key="6">
    <source>
        <dbReference type="Pfam" id="PF02931"/>
    </source>
</evidence>
<gene>
    <name evidence="8" type="ORF">PMAYCL1PPCAC_03665</name>
</gene>
<keyword evidence="5" id="KW-0813">Transport</keyword>
<feature type="transmembrane region" description="Helical" evidence="5">
    <location>
        <begin position="233"/>
        <end position="256"/>
    </location>
</feature>
<dbReference type="Pfam" id="PF02932">
    <property type="entry name" value="Neur_chan_memb"/>
    <property type="match status" value="1"/>
</dbReference>
<evidence type="ECO:0000313" key="9">
    <source>
        <dbReference type="Proteomes" id="UP001328107"/>
    </source>
</evidence>
<dbReference type="InterPro" id="IPR038050">
    <property type="entry name" value="Neuro_actylchol_rec"/>
</dbReference>
<dbReference type="FunFam" id="2.70.170.10:FF:000028">
    <property type="entry name" value="AcetylCholine Receptor"/>
    <property type="match status" value="1"/>
</dbReference>
<dbReference type="InterPro" id="IPR018000">
    <property type="entry name" value="Neurotransmitter_ion_chnl_CS"/>
</dbReference>
<dbReference type="Proteomes" id="UP001328107">
    <property type="component" value="Unassembled WGS sequence"/>
</dbReference>
<dbReference type="EMBL" id="BTRK01000001">
    <property type="protein sequence ID" value="GMR33470.1"/>
    <property type="molecule type" value="Genomic_DNA"/>
</dbReference>
<keyword evidence="5" id="KW-0407">Ion channel</keyword>
<organism evidence="8 9">
    <name type="scientific">Pristionchus mayeri</name>
    <dbReference type="NCBI Taxonomy" id="1317129"/>
    <lineage>
        <taxon>Eukaryota</taxon>
        <taxon>Metazoa</taxon>
        <taxon>Ecdysozoa</taxon>
        <taxon>Nematoda</taxon>
        <taxon>Chromadorea</taxon>
        <taxon>Rhabditida</taxon>
        <taxon>Rhabditina</taxon>
        <taxon>Diplogasteromorpha</taxon>
        <taxon>Diplogasteroidea</taxon>
        <taxon>Neodiplogasteridae</taxon>
        <taxon>Pristionchus</taxon>
    </lineage>
</organism>
<dbReference type="GO" id="GO:0016020">
    <property type="term" value="C:membrane"/>
    <property type="evidence" value="ECO:0007669"/>
    <property type="project" value="UniProtKB-SubCell"/>
</dbReference>
<dbReference type="InterPro" id="IPR036719">
    <property type="entry name" value="Neuro-gated_channel_TM_sf"/>
</dbReference>
<feature type="domain" description="Neurotransmitter-gated ion-channel transmembrane" evidence="7">
    <location>
        <begin position="240"/>
        <end position="329"/>
    </location>
</feature>
<dbReference type="SUPFAM" id="SSF90112">
    <property type="entry name" value="Neurotransmitter-gated ion-channel transmembrane pore"/>
    <property type="match status" value="1"/>
</dbReference>
<feature type="transmembrane region" description="Helical" evidence="5">
    <location>
        <begin position="298"/>
        <end position="319"/>
    </location>
</feature>
<evidence type="ECO:0000256" key="1">
    <source>
        <dbReference type="ARBA" id="ARBA00004141"/>
    </source>
</evidence>
<accession>A0AAN5C7D4</accession>
<dbReference type="Pfam" id="PF02931">
    <property type="entry name" value="Neur_chan_LBD"/>
    <property type="match status" value="1"/>
</dbReference>
<reference evidence="9" key="1">
    <citation type="submission" date="2022-10" db="EMBL/GenBank/DDBJ databases">
        <title>Genome assembly of Pristionchus species.</title>
        <authorList>
            <person name="Yoshida K."/>
            <person name="Sommer R.J."/>
        </authorList>
    </citation>
    <scope>NUCLEOTIDE SEQUENCE [LARGE SCALE GENOMIC DNA]</scope>
    <source>
        <strain evidence="9">RS5460</strain>
    </source>
</reference>
<dbReference type="InterPro" id="IPR006202">
    <property type="entry name" value="Neur_chan_lig-bd"/>
</dbReference>
<dbReference type="PROSITE" id="PS00236">
    <property type="entry name" value="NEUROTR_ION_CHANNEL"/>
    <property type="match status" value="1"/>
</dbReference>
<evidence type="ECO:0000259" key="7">
    <source>
        <dbReference type="Pfam" id="PF02932"/>
    </source>
</evidence>
<dbReference type="PANTHER" id="PTHR18945">
    <property type="entry name" value="NEUROTRANSMITTER GATED ION CHANNEL"/>
    <property type="match status" value="1"/>
</dbReference>
<dbReference type="FunFam" id="1.20.58.390:FF:000081">
    <property type="entry name" value="Proton-gated ion channel subunit pbo-5"/>
    <property type="match status" value="1"/>
</dbReference>
<feature type="transmembrane region" description="Helical" evidence="5">
    <location>
        <begin position="353"/>
        <end position="371"/>
    </location>
</feature>
<dbReference type="GO" id="GO:0005230">
    <property type="term" value="F:extracellular ligand-gated monoatomic ion channel activity"/>
    <property type="evidence" value="ECO:0007669"/>
    <property type="project" value="InterPro"/>
</dbReference>
<comment type="caution">
    <text evidence="8">The sequence shown here is derived from an EMBL/GenBank/DDBJ whole genome shotgun (WGS) entry which is preliminary data.</text>
</comment>
<keyword evidence="5" id="KW-0406">Ion transport</keyword>
<comment type="similarity">
    <text evidence="5">Belongs to the ligand-gated ion channel (TC 1.A.9) family.</text>
</comment>
<dbReference type="AlphaFoldDB" id="A0AAN5C7D4"/>
<name>A0AAN5C7D4_9BILA</name>
<feature type="non-terminal residue" evidence="8">
    <location>
        <position position="1"/>
    </location>
</feature>
<proteinExistence type="inferred from homology"/>
<sequence>AKKNPLPSSSSLCALRGRTVLYRTLAESISGSFVPRPCDQHPHSAPPDDKVVVEYESQLIHIISLEEKTQTIKVLLHVTEVWHDSTLRWNETEFGGLNETWLPSDSVWVPDIIAFNMLNRVDVLSSVRSTVSIRSDGRVSFSYPQIVTFMCAIHIADFPFDAQKCTLEIASWGYSAEKLRLRPVQHSGTLLQHYQQNEEWALTNLSVDVALFSHEENVVTEVRIALSLQRKPLYFISALLIPSYIICVLSVAGLFARFSTRDERQERFSLGVTATLTLSVLSLVVTEKVPHTSDEIPILVLYFHLNTLVVTVATVLTSVSMRISEWRGDTFKSKRFRLSRRDFLRLADYADKAFFFIFMIILTIPFAYMTYRCAALSGQYA</sequence>
<feature type="domain" description="Neurotransmitter-gated ion-channel ligand-binding" evidence="6">
    <location>
        <begin position="47"/>
        <end position="232"/>
    </location>
</feature>
<dbReference type="InterPro" id="IPR006029">
    <property type="entry name" value="Neurotrans-gated_channel_TM"/>
</dbReference>
<keyword evidence="9" id="KW-1185">Reference proteome</keyword>
<dbReference type="Gene3D" id="1.20.58.390">
    <property type="entry name" value="Neurotransmitter-gated ion-channel transmembrane domain"/>
    <property type="match status" value="1"/>
</dbReference>
<keyword evidence="4 5" id="KW-0472">Membrane</keyword>
<dbReference type="GO" id="GO:0004888">
    <property type="term" value="F:transmembrane signaling receptor activity"/>
    <property type="evidence" value="ECO:0007669"/>
    <property type="project" value="InterPro"/>
</dbReference>
<dbReference type="Gene3D" id="2.70.170.10">
    <property type="entry name" value="Neurotransmitter-gated ion-channel ligand-binding domain"/>
    <property type="match status" value="1"/>
</dbReference>
<dbReference type="SUPFAM" id="SSF63712">
    <property type="entry name" value="Nicotinic receptor ligand binding domain-like"/>
    <property type="match status" value="1"/>
</dbReference>
<evidence type="ECO:0000256" key="2">
    <source>
        <dbReference type="ARBA" id="ARBA00022692"/>
    </source>
</evidence>
<keyword evidence="3 5" id="KW-1133">Transmembrane helix</keyword>
<dbReference type="InterPro" id="IPR036734">
    <property type="entry name" value="Neur_chan_lig-bd_sf"/>
</dbReference>
<dbReference type="CDD" id="cd19051">
    <property type="entry name" value="LGIC_TM_cation"/>
    <property type="match status" value="1"/>
</dbReference>
<evidence type="ECO:0008006" key="10">
    <source>
        <dbReference type="Google" id="ProtNLM"/>
    </source>
</evidence>
<evidence type="ECO:0000256" key="4">
    <source>
        <dbReference type="ARBA" id="ARBA00023136"/>
    </source>
</evidence>
<evidence type="ECO:0000313" key="8">
    <source>
        <dbReference type="EMBL" id="GMR33470.1"/>
    </source>
</evidence>